<dbReference type="VEuPathDB" id="FungiDB:MYCFIDRAFT_209607"/>
<evidence type="ECO:0000313" key="2">
    <source>
        <dbReference type="Proteomes" id="UP000016932"/>
    </source>
</evidence>
<dbReference type="OrthoDB" id="2117591at2759"/>
<sequence>MQINFDVCMQCMIVSAASSQLGKCEYVQASLASALYAFNSTLTQAFRFPGFAALLNRIPYFPGLVESSGHGFAPTPLNVNDSCLRTDLEGTQAFLRSTLLGCGVTCESIRTHSPDLVRMK</sequence>
<dbReference type="Proteomes" id="UP000016932">
    <property type="component" value="Unassembled WGS sequence"/>
</dbReference>
<name>N1Q682_PSEFD</name>
<evidence type="ECO:0000313" key="1">
    <source>
        <dbReference type="EMBL" id="EME87765.1"/>
    </source>
</evidence>
<dbReference type="AlphaFoldDB" id="N1Q682"/>
<dbReference type="HOGENOM" id="CLU_2050655_0_0_1"/>
<dbReference type="KEGG" id="pfj:MYCFIDRAFT_209607"/>
<organism evidence="1 2">
    <name type="scientific">Pseudocercospora fijiensis (strain CIRAD86)</name>
    <name type="common">Black leaf streak disease fungus</name>
    <name type="synonym">Mycosphaerella fijiensis</name>
    <dbReference type="NCBI Taxonomy" id="383855"/>
    <lineage>
        <taxon>Eukaryota</taxon>
        <taxon>Fungi</taxon>
        <taxon>Dikarya</taxon>
        <taxon>Ascomycota</taxon>
        <taxon>Pezizomycotina</taxon>
        <taxon>Dothideomycetes</taxon>
        <taxon>Dothideomycetidae</taxon>
        <taxon>Mycosphaerellales</taxon>
        <taxon>Mycosphaerellaceae</taxon>
        <taxon>Pseudocercospora</taxon>
    </lineage>
</organism>
<dbReference type="GeneID" id="19336842"/>
<accession>N1Q682</accession>
<gene>
    <name evidence="1" type="ORF">MYCFIDRAFT_209607</name>
</gene>
<keyword evidence="2" id="KW-1185">Reference proteome</keyword>
<protein>
    <submittedName>
        <fullName evidence="1">Uncharacterized protein</fullName>
    </submittedName>
</protein>
<reference evidence="1 2" key="1">
    <citation type="journal article" date="2012" name="PLoS Pathog.">
        <title>Diverse lifestyles and strategies of plant pathogenesis encoded in the genomes of eighteen Dothideomycetes fungi.</title>
        <authorList>
            <person name="Ohm R.A."/>
            <person name="Feau N."/>
            <person name="Henrissat B."/>
            <person name="Schoch C.L."/>
            <person name="Horwitz B.A."/>
            <person name="Barry K.W."/>
            <person name="Condon B.J."/>
            <person name="Copeland A.C."/>
            <person name="Dhillon B."/>
            <person name="Glaser F."/>
            <person name="Hesse C.N."/>
            <person name="Kosti I."/>
            <person name="LaButti K."/>
            <person name="Lindquist E.A."/>
            <person name="Lucas S."/>
            <person name="Salamov A.A."/>
            <person name="Bradshaw R.E."/>
            <person name="Ciuffetti L."/>
            <person name="Hamelin R.C."/>
            <person name="Kema G.H.J."/>
            <person name="Lawrence C."/>
            <person name="Scott J.A."/>
            <person name="Spatafora J.W."/>
            <person name="Turgeon B.G."/>
            <person name="de Wit P.J.G.M."/>
            <person name="Zhong S."/>
            <person name="Goodwin S.B."/>
            <person name="Grigoriev I.V."/>
        </authorList>
    </citation>
    <scope>NUCLEOTIDE SEQUENCE [LARGE SCALE GENOMIC DNA]</scope>
    <source>
        <strain evidence="1 2">CIRAD86</strain>
    </source>
</reference>
<dbReference type="EMBL" id="KB446555">
    <property type="protein sequence ID" value="EME87765.1"/>
    <property type="molecule type" value="Genomic_DNA"/>
</dbReference>
<dbReference type="RefSeq" id="XP_007921090.1">
    <property type="nucleotide sequence ID" value="XM_007922899.1"/>
</dbReference>
<proteinExistence type="predicted"/>